<evidence type="ECO:0000256" key="1">
    <source>
        <dbReference type="SAM" id="MobiDB-lite"/>
    </source>
</evidence>
<feature type="domain" description="UBX" evidence="2">
    <location>
        <begin position="389"/>
        <end position="464"/>
    </location>
</feature>
<dbReference type="FunFam" id="3.10.20.90:FF:000367">
    <property type="entry name" value="Unplaced genomic scaffold supercont1.15, whole genome shotgun sequence"/>
    <property type="match status" value="1"/>
</dbReference>
<evidence type="ECO:0000259" key="3">
    <source>
        <dbReference type="PROSITE" id="PS51399"/>
    </source>
</evidence>
<dbReference type="AlphaFoldDB" id="A0A095C6H1"/>
<dbReference type="PROSITE" id="PS50033">
    <property type="entry name" value="UBX"/>
    <property type="match status" value="1"/>
</dbReference>
<sequence>MAPSAQDISQFTAITQASEDEAIHWLESSGSLEAAVQDYLAVQDSADAAGAVDDFSDNETPSLATTGGASGAHTLSGAPVQDTLPAGWGKPQRSLFGRIQHNDDDRGDDDKDPEELFAGGGRNSGLAVQNPDNAPESGNSLVDKILKAARRNGAAPPRSNEPAKPSSGSAYFGGAGNTLGSDETPSTSVPSEQPSQSSGPSVQTGGMPGGFGGLGAIPPGLMEHLMNQMSGRSGTPPSALSPGPSNIDHIDPSRISTDENGETVVHRSLTFWRNGFSIEDGPLLPYEEPQNRHLLQALEEGRAPSAAFGVPFDQRVNVEVHQRRGDDYVAPKKKMRAFEGGGQRLGDAVPEVASSSASPMPGSLPVSSTNIGENTGRGTSGETKFEVDPSKPTTNIQLRFGDGSRQVARVNLSHTIADLRSYVTAARADSRPFVLQTTFPSRELSDMNETVEGAKLQNAVVVQRFV</sequence>
<organism evidence="4 5">
    <name type="scientific">Cryptococcus deuterogattii (strain R265)</name>
    <name type="common">Cryptococcus gattii VGII (strain R265)</name>
    <dbReference type="NCBI Taxonomy" id="294750"/>
    <lineage>
        <taxon>Eukaryota</taxon>
        <taxon>Fungi</taxon>
        <taxon>Dikarya</taxon>
        <taxon>Basidiomycota</taxon>
        <taxon>Agaricomycotina</taxon>
        <taxon>Tremellomycetes</taxon>
        <taxon>Tremellales</taxon>
        <taxon>Cryptococcaceae</taxon>
        <taxon>Cryptococcus</taxon>
        <taxon>Cryptococcus gattii species complex</taxon>
    </lineage>
</organism>
<name>A0A095C6H1_CRYD2</name>
<dbReference type="Pfam" id="PF00789">
    <property type="entry name" value="UBX"/>
    <property type="match status" value="1"/>
</dbReference>
<dbReference type="GO" id="GO:0043161">
    <property type="term" value="P:proteasome-mediated ubiquitin-dependent protein catabolic process"/>
    <property type="evidence" value="ECO:0007669"/>
    <property type="project" value="TreeGrafter"/>
</dbReference>
<dbReference type="STRING" id="294750.A0A095C6H1"/>
<feature type="compositionally biased region" description="Low complexity" evidence="1">
    <location>
        <begin position="183"/>
        <end position="205"/>
    </location>
</feature>
<dbReference type="PANTHER" id="PTHR23333">
    <property type="entry name" value="UBX DOMAIN CONTAINING PROTEIN"/>
    <property type="match status" value="1"/>
</dbReference>
<dbReference type="SMART" id="SM00166">
    <property type="entry name" value="UBX"/>
    <property type="match status" value="1"/>
</dbReference>
<dbReference type="EMBL" id="CP025763">
    <property type="protein sequence ID" value="KGB76102.1"/>
    <property type="molecule type" value="Genomic_DNA"/>
</dbReference>
<feature type="compositionally biased region" description="Polar residues" evidence="1">
    <location>
        <begin position="58"/>
        <end position="67"/>
    </location>
</feature>
<dbReference type="RefSeq" id="XP_062882004.1">
    <property type="nucleotide sequence ID" value="XM_063026049.1"/>
</dbReference>
<feature type="compositionally biased region" description="Polar residues" evidence="1">
    <location>
        <begin position="365"/>
        <end position="382"/>
    </location>
</feature>
<dbReference type="Gene3D" id="3.30.420.210">
    <property type="entry name" value="SEP domain"/>
    <property type="match status" value="1"/>
</dbReference>
<dbReference type="SMART" id="SM00553">
    <property type="entry name" value="SEP"/>
    <property type="match status" value="1"/>
</dbReference>
<protein>
    <submittedName>
        <fullName evidence="4">UBX domain-containing protein 1</fullName>
    </submittedName>
</protein>
<evidence type="ECO:0000313" key="4">
    <source>
        <dbReference type="EMBL" id="KGB76102.1"/>
    </source>
</evidence>
<reference evidence="4 5" key="2">
    <citation type="journal article" date="2018" name="Proc. Natl. Acad. Sci.">
        <title>RNAi is a critical determinant of centromere evolution in closely related fungi.</title>
        <authorList>
            <person name="Yadav V."/>
            <person name="Sun S."/>
            <person name="Billmyre R.B."/>
            <person name="Thimmappa B.C."/>
            <person name="Shea T."/>
            <person name="Lintner R."/>
            <person name="Bakkeren G."/>
            <person name="Cuomo C.A."/>
            <person name="Heitman J."/>
            <person name="Sanyal K."/>
        </authorList>
    </citation>
    <scope>NUCLEOTIDE SEQUENCE [LARGE SCALE GENOMIC DNA]</scope>
    <source>
        <strain evidence="4 5">R265</strain>
    </source>
</reference>
<dbReference type="InterPro" id="IPR001012">
    <property type="entry name" value="UBX_dom"/>
</dbReference>
<reference evidence="4 5" key="1">
    <citation type="journal article" date="2011" name="MBio">
        <title>Genome variation in Cryptococcus gattii, an emerging pathogen of immunocompetent hosts.</title>
        <authorList>
            <person name="D'Souza C.A."/>
            <person name="Kronstad J.W."/>
            <person name="Taylor G."/>
            <person name="Warren R."/>
            <person name="Yuen M."/>
            <person name="Hu G."/>
            <person name="Jung W.H."/>
            <person name="Sham A."/>
            <person name="Kidd S.E."/>
            <person name="Tangen K."/>
            <person name="Lee N."/>
            <person name="Zeilmaker T."/>
            <person name="Sawkins J."/>
            <person name="McVicker G."/>
            <person name="Shah S."/>
            <person name="Gnerre S."/>
            <person name="Griggs A."/>
            <person name="Zeng Q."/>
            <person name="Bartlett K."/>
            <person name="Li W."/>
            <person name="Wang X."/>
            <person name="Heitman J."/>
            <person name="Stajich J.E."/>
            <person name="Fraser J.A."/>
            <person name="Meyer W."/>
            <person name="Carter D."/>
            <person name="Schein J."/>
            <person name="Krzywinski M."/>
            <person name="Kwon-Chung K.J."/>
            <person name="Varma A."/>
            <person name="Wang J."/>
            <person name="Brunham R."/>
            <person name="Fyfe M."/>
            <person name="Ouellette B.F."/>
            <person name="Siddiqui A."/>
            <person name="Marra M."/>
            <person name="Jones S."/>
            <person name="Holt R."/>
            <person name="Birren B.W."/>
            <person name="Galagan J.E."/>
            <person name="Cuomo C.A."/>
        </authorList>
    </citation>
    <scope>NUCLEOTIDE SEQUENCE [LARGE SCALE GENOMIC DNA]</scope>
    <source>
        <strain evidence="4 5">R265</strain>
    </source>
</reference>
<dbReference type="GO" id="GO:0031468">
    <property type="term" value="P:nuclear membrane reassembly"/>
    <property type="evidence" value="ECO:0007669"/>
    <property type="project" value="TreeGrafter"/>
</dbReference>
<dbReference type="GeneID" id="88178323"/>
<dbReference type="GO" id="GO:0043130">
    <property type="term" value="F:ubiquitin binding"/>
    <property type="evidence" value="ECO:0007669"/>
    <property type="project" value="TreeGrafter"/>
</dbReference>
<dbReference type="HOGENOM" id="CLU_029402_4_1_1"/>
<feature type="compositionally biased region" description="Gly residues" evidence="1">
    <location>
        <begin position="206"/>
        <end position="215"/>
    </location>
</feature>
<proteinExistence type="predicted"/>
<evidence type="ECO:0000313" key="5">
    <source>
        <dbReference type="Proteomes" id="UP000029445"/>
    </source>
</evidence>
<feature type="compositionally biased region" description="Polar residues" evidence="1">
    <location>
        <begin position="126"/>
        <end position="140"/>
    </location>
</feature>
<dbReference type="CDD" id="cd14273">
    <property type="entry name" value="UBA_TAP-C_like"/>
    <property type="match status" value="1"/>
</dbReference>
<dbReference type="CDD" id="cd01770">
    <property type="entry name" value="UBX_UBXN2"/>
    <property type="match status" value="1"/>
</dbReference>
<dbReference type="SUPFAM" id="SSF102848">
    <property type="entry name" value="NSFL1 (p97 ATPase) cofactor p47, SEP domain"/>
    <property type="match status" value="1"/>
</dbReference>
<dbReference type="GO" id="GO:0005634">
    <property type="term" value="C:nucleus"/>
    <property type="evidence" value="ECO:0007669"/>
    <property type="project" value="TreeGrafter"/>
</dbReference>
<dbReference type="GO" id="GO:0007030">
    <property type="term" value="P:Golgi organization"/>
    <property type="evidence" value="ECO:0007669"/>
    <property type="project" value="TreeGrafter"/>
</dbReference>
<dbReference type="InterPro" id="IPR012989">
    <property type="entry name" value="SEP_domain"/>
</dbReference>
<dbReference type="Proteomes" id="UP000029445">
    <property type="component" value="Chromosome 5"/>
</dbReference>
<accession>A0A095C6H1</accession>
<dbReference type="InterPro" id="IPR029071">
    <property type="entry name" value="Ubiquitin-like_domsf"/>
</dbReference>
<dbReference type="Gene3D" id="3.10.20.90">
    <property type="entry name" value="Phosphatidylinositol 3-kinase Catalytic Subunit, Chain A, domain 1"/>
    <property type="match status" value="1"/>
</dbReference>
<feature type="domain" description="SEP" evidence="3">
    <location>
        <begin position="264"/>
        <end position="329"/>
    </location>
</feature>
<dbReference type="Pfam" id="PF08059">
    <property type="entry name" value="SEP"/>
    <property type="match status" value="1"/>
</dbReference>
<dbReference type="Pfam" id="PF14555">
    <property type="entry name" value="UBA_4"/>
    <property type="match status" value="1"/>
</dbReference>
<feature type="region of interest" description="Disordered" evidence="1">
    <location>
        <begin position="51"/>
        <end position="220"/>
    </location>
</feature>
<dbReference type="GO" id="GO:0061025">
    <property type="term" value="P:membrane fusion"/>
    <property type="evidence" value="ECO:0007669"/>
    <property type="project" value="TreeGrafter"/>
</dbReference>
<dbReference type="VEuPathDB" id="FungiDB:CNBG_1940"/>
<dbReference type="OMA" id="REVLHCN"/>
<dbReference type="KEGG" id="cdeu:CNBG_1940"/>
<gene>
    <name evidence="4" type="ORF">CNBG_1940</name>
</gene>
<keyword evidence="5" id="KW-1185">Reference proteome</keyword>
<evidence type="ECO:0000259" key="2">
    <source>
        <dbReference type="PROSITE" id="PS50033"/>
    </source>
</evidence>
<dbReference type="PANTHER" id="PTHR23333:SF20">
    <property type="entry name" value="NSFL1 COFACTOR P47"/>
    <property type="match status" value="1"/>
</dbReference>
<dbReference type="GO" id="GO:0005829">
    <property type="term" value="C:cytosol"/>
    <property type="evidence" value="ECO:0007669"/>
    <property type="project" value="TreeGrafter"/>
</dbReference>
<dbReference type="OrthoDB" id="25887at2759"/>
<dbReference type="GO" id="GO:0000045">
    <property type="term" value="P:autophagosome assembly"/>
    <property type="evidence" value="ECO:0007669"/>
    <property type="project" value="TreeGrafter"/>
</dbReference>
<dbReference type="FunFam" id="3.30.420.210:FF:000002">
    <property type="entry name" value="UBX domain-containing protein 1"/>
    <property type="match status" value="1"/>
</dbReference>
<feature type="compositionally biased region" description="Acidic residues" evidence="1">
    <location>
        <begin position="105"/>
        <end position="115"/>
    </location>
</feature>
<dbReference type="InterPro" id="IPR036241">
    <property type="entry name" value="NSFL1C_SEP_dom_sf"/>
</dbReference>
<dbReference type="SUPFAM" id="SSF54236">
    <property type="entry name" value="Ubiquitin-like"/>
    <property type="match status" value="1"/>
</dbReference>
<feature type="region of interest" description="Disordered" evidence="1">
    <location>
        <begin position="352"/>
        <end position="394"/>
    </location>
</feature>
<dbReference type="PROSITE" id="PS51399">
    <property type="entry name" value="SEP"/>
    <property type="match status" value="1"/>
</dbReference>